<proteinExistence type="predicted"/>
<dbReference type="EMBL" id="JBHTIA010000006">
    <property type="protein sequence ID" value="MFD0765252.1"/>
    <property type="molecule type" value="Genomic_DNA"/>
</dbReference>
<accession>A0ABW2ZGF5</accession>
<evidence type="ECO:0000256" key="2">
    <source>
        <dbReference type="SAM" id="Phobius"/>
    </source>
</evidence>
<evidence type="ECO:0000256" key="1">
    <source>
        <dbReference type="SAM" id="MobiDB-lite"/>
    </source>
</evidence>
<keyword evidence="2" id="KW-1133">Transmembrane helix</keyword>
<keyword evidence="2" id="KW-0812">Transmembrane</keyword>
<gene>
    <name evidence="3" type="ORF">ACFQZI_10350</name>
</gene>
<reference evidence="4" key="1">
    <citation type="journal article" date="2019" name="Int. J. Syst. Evol. Microbiol.">
        <title>The Global Catalogue of Microorganisms (GCM) 10K type strain sequencing project: providing services to taxonomists for standard genome sequencing and annotation.</title>
        <authorList>
            <consortium name="The Broad Institute Genomics Platform"/>
            <consortium name="The Broad Institute Genome Sequencing Center for Infectious Disease"/>
            <person name="Wu L."/>
            <person name="Ma J."/>
        </authorList>
    </citation>
    <scope>NUCLEOTIDE SEQUENCE [LARGE SCALE GENOMIC DNA]</scope>
    <source>
        <strain evidence="4">CCUG 60742</strain>
    </source>
</reference>
<protein>
    <submittedName>
        <fullName evidence="3">Uncharacterized protein</fullName>
    </submittedName>
</protein>
<dbReference type="RefSeq" id="WP_377142161.1">
    <property type="nucleotide sequence ID" value="NZ_JBHTIA010000006.1"/>
</dbReference>
<comment type="caution">
    <text evidence="3">The sequence shown here is derived from an EMBL/GenBank/DDBJ whole genome shotgun (WGS) entry which is preliminary data.</text>
</comment>
<organism evidence="3 4">
    <name type="scientific">Mucilaginibacter lutimaris</name>
    <dbReference type="NCBI Taxonomy" id="931629"/>
    <lineage>
        <taxon>Bacteria</taxon>
        <taxon>Pseudomonadati</taxon>
        <taxon>Bacteroidota</taxon>
        <taxon>Sphingobacteriia</taxon>
        <taxon>Sphingobacteriales</taxon>
        <taxon>Sphingobacteriaceae</taxon>
        <taxon>Mucilaginibacter</taxon>
    </lineage>
</organism>
<feature type="transmembrane region" description="Helical" evidence="2">
    <location>
        <begin position="174"/>
        <end position="195"/>
    </location>
</feature>
<dbReference type="Proteomes" id="UP001597073">
    <property type="component" value="Unassembled WGS sequence"/>
</dbReference>
<evidence type="ECO:0000313" key="4">
    <source>
        <dbReference type="Proteomes" id="UP001597073"/>
    </source>
</evidence>
<feature type="region of interest" description="Disordered" evidence="1">
    <location>
        <begin position="148"/>
        <end position="167"/>
    </location>
</feature>
<keyword evidence="2" id="KW-0472">Membrane</keyword>
<keyword evidence="4" id="KW-1185">Reference proteome</keyword>
<sequence>MYIPEIVLVLLLLFLKMFEDYKRLVLDFYKQKKADDGLSMNLEHPTRAKLRDECLEVLRTRYLLKDRRTIEATFGKIDDLTAYAMHIKRDGAEILRSFDYFIKDLHRNTDIKNVELLAWLIDFEPRPYQFERQYIVETPEQQADEVHETGTPLSTGNDVIEVPPPKQPKSKQKYFTVAGAAILFVLILYAGYFSISFTRADPPLTGKEKCMVWEDDHYQPVPCELQMENRQAVALDTQQVLHFKKIMKPDTVTGYSVGKLWYFKTGGKLEVFTAPGMHPIHTDRRLRPLTDYMRINYLKQN</sequence>
<name>A0ABW2ZGF5_9SPHI</name>
<evidence type="ECO:0000313" key="3">
    <source>
        <dbReference type="EMBL" id="MFD0765252.1"/>
    </source>
</evidence>